<feature type="coiled-coil region" evidence="1">
    <location>
        <begin position="353"/>
        <end position="564"/>
    </location>
</feature>
<dbReference type="OMA" id="DMETKNR"/>
<dbReference type="eggNOG" id="ENOG502RUTE">
    <property type="taxonomic scope" value="Eukaryota"/>
</dbReference>
<dbReference type="EMBL" id="GL376573">
    <property type="status" value="NOT_ANNOTATED_CDS"/>
    <property type="molecule type" value="Genomic_DNA"/>
</dbReference>
<sequence>MAPTRVVIGSALRAVSAGSRFSEQSESEGENDSSSLGGSENEPQRGNPTATRTLDAQKQTTTTIEKEVAHVIHRRSRRANAHGAQAAATTSYEMKKAVEKKFRTRYRSLQEAYENRLHALAVQVQHAVDQIQNDTTVFCLQENPLTSEFARIRIGEIVQECFFGEREKYIRVVSDQVAWQASDLREVQRKLRTVQQREKETQLKWKQSEREIHVLQQQLKDRVEELCGQKQITIQQEEKYLGERGERERLELELEKTKLHLQSFETLQRDYEALKARHQNEHEKEASVQDKYAKFVQEIESLKAINVKQEMEKHASEQEIAHLQHLLSLSDAKSRELSDSLRHVQSKDYPSKIVRLEAELSHVKQDIAMLEKENEELKNKYQEFGAQVEVYMKEQSHEKAAVLKKEEEQMRQVQAQLDAIRQQSQDALKAKQLEVVRFADQVQFRQEALTKAEQQIVSLEEKDLFTASGEYEKQAALSLQTQINSYQQRFEAERREWEQRLQQKDNEINAVLGNRRVNDQSKYDQVVQRLEAKTKQLKEIEVQLKDLKDANATLQLTVHKMEANSERHRLEQSLDIPGSFLKEVSANLQEKWEEEQLAAELDRVAELLYENSRRAILKAKEEGTDSVLNELESAKKAMHSLWSKPDAAENDDVYQHLPWYLIVNRSIKQLRDTAEREIASLKLELTSKETAIQELRQKKFQIQEANNVLRFEKETVVREMTLLSQSSSKKREQELQELRLDCERKIEQTKHYYGKEQIKTTQEYQATIDQLREALEVERRATSSMKSQQLTYQMEMEKAQEELKDKNARLEKQIDEIRDAAVKWKRKAKLAVTSTTSSVGANTPTRAHFLMSASSHATEPDSDTSFRMIFPPPLTPRTPRTPTLRTPRTPRRPSSAIADLSSLMEESLHSLRKDSLSSHSSFHLDR</sequence>
<accession>K3WL20</accession>
<dbReference type="Proteomes" id="UP000019132">
    <property type="component" value="Unassembled WGS sequence"/>
</dbReference>
<dbReference type="VEuPathDB" id="FungiDB:PYU1_G005651"/>
<dbReference type="EnsemblProtists" id="PYU1_T005662">
    <property type="protein sequence ID" value="PYU1_T005662"/>
    <property type="gene ID" value="PYU1_G005651"/>
</dbReference>
<keyword evidence="1" id="KW-0175">Coiled coil</keyword>
<reference evidence="3" key="3">
    <citation type="submission" date="2015-02" db="UniProtKB">
        <authorList>
            <consortium name="EnsemblProtists"/>
        </authorList>
    </citation>
    <scope>IDENTIFICATION</scope>
    <source>
        <strain evidence="3">DAOM BR144</strain>
    </source>
</reference>
<evidence type="ECO:0000313" key="3">
    <source>
        <dbReference type="EnsemblProtists" id="PYU1_T005662"/>
    </source>
</evidence>
<proteinExistence type="predicted"/>
<feature type="compositionally biased region" description="Polar residues" evidence="2">
    <location>
        <begin position="44"/>
        <end position="61"/>
    </location>
</feature>
<keyword evidence="4" id="KW-1185">Reference proteome</keyword>
<dbReference type="InParanoid" id="K3WL20"/>
<reference evidence="4" key="1">
    <citation type="journal article" date="2010" name="Genome Biol.">
        <title>Genome sequence of the necrotrophic plant pathogen Pythium ultimum reveals original pathogenicity mechanisms and effector repertoire.</title>
        <authorList>
            <person name="Levesque C.A."/>
            <person name="Brouwer H."/>
            <person name="Cano L."/>
            <person name="Hamilton J.P."/>
            <person name="Holt C."/>
            <person name="Huitema E."/>
            <person name="Raffaele S."/>
            <person name="Robideau G.P."/>
            <person name="Thines M."/>
            <person name="Win J."/>
            <person name="Zerillo M.M."/>
            <person name="Beakes G.W."/>
            <person name="Boore J.L."/>
            <person name="Busam D."/>
            <person name="Dumas B."/>
            <person name="Ferriera S."/>
            <person name="Fuerstenberg S.I."/>
            <person name="Gachon C.M."/>
            <person name="Gaulin E."/>
            <person name="Govers F."/>
            <person name="Grenville-Briggs L."/>
            <person name="Horner N."/>
            <person name="Hostetler J."/>
            <person name="Jiang R.H."/>
            <person name="Johnson J."/>
            <person name="Krajaejun T."/>
            <person name="Lin H."/>
            <person name="Meijer H.J."/>
            <person name="Moore B."/>
            <person name="Morris P."/>
            <person name="Phuntmart V."/>
            <person name="Puiu D."/>
            <person name="Shetty J."/>
            <person name="Stajich J.E."/>
            <person name="Tripathy S."/>
            <person name="Wawra S."/>
            <person name="van West P."/>
            <person name="Whitty B.R."/>
            <person name="Coutinho P.M."/>
            <person name="Henrissat B."/>
            <person name="Martin F."/>
            <person name="Thomas P.D."/>
            <person name="Tyler B.M."/>
            <person name="De Vries R.P."/>
            <person name="Kamoun S."/>
            <person name="Yandell M."/>
            <person name="Tisserat N."/>
            <person name="Buell C.R."/>
        </authorList>
    </citation>
    <scope>NUCLEOTIDE SEQUENCE</scope>
    <source>
        <strain evidence="4">DAOM:BR144</strain>
    </source>
</reference>
<feature type="region of interest" description="Disordered" evidence="2">
    <location>
        <begin position="853"/>
        <end position="897"/>
    </location>
</feature>
<feature type="compositionally biased region" description="Low complexity" evidence="2">
    <location>
        <begin position="877"/>
        <end position="887"/>
    </location>
</feature>
<feature type="coiled-coil region" evidence="1">
    <location>
        <begin position="664"/>
        <end position="827"/>
    </location>
</feature>
<dbReference type="AlphaFoldDB" id="K3WL20"/>
<protein>
    <submittedName>
        <fullName evidence="3">Uncharacterized protein</fullName>
    </submittedName>
</protein>
<name>K3WL20_GLOUD</name>
<evidence type="ECO:0000313" key="4">
    <source>
        <dbReference type="Proteomes" id="UP000019132"/>
    </source>
</evidence>
<evidence type="ECO:0000256" key="2">
    <source>
        <dbReference type="SAM" id="MobiDB-lite"/>
    </source>
</evidence>
<reference evidence="4" key="2">
    <citation type="submission" date="2010-04" db="EMBL/GenBank/DDBJ databases">
        <authorList>
            <person name="Buell R."/>
            <person name="Hamilton J."/>
            <person name="Hostetler J."/>
        </authorList>
    </citation>
    <scope>NUCLEOTIDE SEQUENCE [LARGE SCALE GENOMIC DNA]</scope>
    <source>
        <strain evidence="4">DAOM:BR144</strain>
    </source>
</reference>
<dbReference type="HOGENOM" id="CLU_004242_0_0_1"/>
<evidence type="ECO:0000256" key="1">
    <source>
        <dbReference type="SAM" id="Coils"/>
    </source>
</evidence>
<organism evidence="3 4">
    <name type="scientific">Globisporangium ultimum (strain ATCC 200006 / CBS 805.95 / DAOM BR144)</name>
    <name type="common">Pythium ultimum</name>
    <dbReference type="NCBI Taxonomy" id="431595"/>
    <lineage>
        <taxon>Eukaryota</taxon>
        <taxon>Sar</taxon>
        <taxon>Stramenopiles</taxon>
        <taxon>Oomycota</taxon>
        <taxon>Peronosporomycetes</taxon>
        <taxon>Pythiales</taxon>
        <taxon>Pythiaceae</taxon>
        <taxon>Globisporangium</taxon>
    </lineage>
</organism>
<feature type="coiled-coil region" evidence="1">
    <location>
        <begin position="247"/>
        <end position="284"/>
    </location>
</feature>
<feature type="region of interest" description="Disordered" evidence="2">
    <location>
        <begin position="1"/>
        <end position="61"/>
    </location>
</feature>
<dbReference type="STRING" id="431595.K3WL20"/>